<dbReference type="FunCoup" id="A0A6P7N2L1">
    <property type="interactions" value="1381"/>
</dbReference>
<feature type="region of interest" description="Disordered" evidence="2">
    <location>
        <begin position="866"/>
        <end position="908"/>
    </location>
</feature>
<evidence type="ECO:0000259" key="4">
    <source>
        <dbReference type="Pfam" id="PF23314"/>
    </source>
</evidence>
<feature type="compositionally biased region" description="Pro residues" evidence="2">
    <location>
        <begin position="1075"/>
        <end position="1099"/>
    </location>
</feature>
<dbReference type="InterPro" id="IPR056243">
    <property type="entry name" value="TASOR_ab_dom"/>
</dbReference>
<dbReference type="InterPro" id="IPR046432">
    <property type="entry name" value="TASOR"/>
</dbReference>
<keyword evidence="6" id="KW-1185">Reference proteome</keyword>
<dbReference type="Pfam" id="PF12509">
    <property type="entry name" value="DUF3715"/>
    <property type="match status" value="1"/>
</dbReference>
<dbReference type="Pfam" id="PF24630">
    <property type="entry name" value="PIN_TASOR"/>
    <property type="match status" value="1"/>
</dbReference>
<feature type="compositionally biased region" description="Polar residues" evidence="2">
    <location>
        <begin position="691"/>
        <end position="705"/>
    </location>
</feature>
<feature type="compositionally biased region" description="Polar residues" evidence="2">
    <location>
        <begin position="1517"/>
        <end position="1529"/>
    </location>
</feature>
<feature type="region of interest" description="Disordered" evidence="2">
    <location>
        <begin position="1656"/>
        <end position="1720"/>
    </location>
</feature>
<dbReference type="PANTHER" id="PTHR16207">
    <property type="entry name" value="SET DOMAIN-CONTAINING PROTEIN"/>
    <property type="match status" value="1"/>
</dbReference>
<dbReference type="GO" id="GO:0045814">
    <property type="term" value="P:negative regulation of gene expression, epigenetic"/>
    <property type="evidence" value="ECO:0007669"/>
    <property type="project" value="InterPro"/>
</dbReference>
<dbReference type="GO" id="GO:0003682">
    <property type="term" value="F:chromatin binding"/>
    <property type="evidence" value="ECO:0007669"/>
    <property type="project" value="TreeGrafter"/>
</dbReference>
<proteinExistence type="inferred from homology"/>
<feature type="compositionally biased region" description="Polar residues" evidence="2">
    <location>
        <begin position="33"/>
        <end position="44"/>
    </location>
</feature>
<feature type="compositionally biased region" description="Low complexity" evidence="2">
    <location>
        <begin position="891"/>
        <end position="902"/>
    </location>
</feature>
<evidence type="ECO:0000256" key="1">
    <source>
        <dbReference type="ARBA" id="ARBA00008058"/>
    </source>
</evidence>
<evidence type="ECO:0000259" key="5">
    <source>
        <dbReference type="Pfam" id="PF24630"/>
    </source>
</evidence>
<dbReference type="CDD" id="cd22569">
    <property type="entry name" value="TASOR_PBD"/>
    <property type="match status" value="1"/>
</dbReference>
<gene>
    <name evidence="7" type="primary">tasorb</name>
</gene>
<evidence type="ECO:0000259" key="3">
    <source>
        <dbReference type="Pfam" id="PF12509"/>
    </source>
</evidence>
<dbReference type="InterPro" id="IPR022188">
    <property type="entry name" value="TASOR_DUF3715"/>
</dbReference>
<dbReference type="OrthoDB" id="5960959at2759"/>
<feature type="domain" description="TASOR PIN" evidence="5">
    <location>
        <begin position="1304"/>
        <end position="1445"/>
    </location>
</feature>
<feature type="compositionally biased region" description="Polar residues" evidence="2">
    <location>
        <begin position="772"/>
        <end position="783"/>
    </location>
</feature>
<sequence>MALNPSALGRKDSGCTETGDPHPDGGEPHKNPAASSATANQNGDQPGCGDGVMPEHEAPERRRSVQPDGRSFSSSPLPGHRPSDELPRKNFQIPRKIRERKGLYQFLPPDSREFEDLVKIITSFYLDSSSRGTFSYCKARLIHNELLGKEFIEKRREMKQEGRTEQELTESYCFLFPEKSKLQWVCEKGLSVGHSRITTLGNPSTGVYLSKYSDLLQINPFEVGSFGDMIIFKVMRGRIKHIHENMPKNAIEPTPKVDCHLSKSANRVTSLLSYRAFELTQQYFFEFAFDEIKARPRHVCPYAVVSFQYKGKEAAATPMTAHRFNTILPEGSRGKSCYTVWSGPLVNKGQELFPVCLRSSSRPYLPFKLPEKLEVTRGMQLEQVKRKIPPILFSWDTYSASREVMKCGMSCSLFEVVDGKGKPTCGTLAALVTKLERDRMVLVKSLFDRGFLFLLSSAQMVESKERRGRVEKSLQALFIFQESRAVVKYSSRLFEPEPLAVESQAPVLSSVESFVPALHYALFKLRPNPGKDLSSGVERQATEYLTRMDSGTVRPFILPEYKYNVDDRTNPLQVPRHKFNMEGLLRSYVHNPANYILPLNKAKDILERIRNPVPVPTPTPTPTPIPIPTPTLVPGPVEYSPVSDWGGSDRGSDRAERPTERAQERPPPERPAQEKPPPDSGRRKPGLAHSNGAQAQHKTQIEPQAQRLRLSQNEYDKDKMKQLLKLIQLHKKALIKDPGKERGEDGAFDVNSLKRKFEGEDRGGPNKHQRTDQLSNGEPSRGSQVDEMGDEGAQNDHLTAVMESMGIYDTDLRARGSSNSSEVGETQRLLRILLATLSKAVAKGSVSLQSNDGEPSTGSGIAEAAFHDPELSKQNEPASQTNYTEEDMDCSPGSPFSAGSPSEQANTSHIPSWVVPLNEGTSKLSQIQMRFTRHRCDKFPVCFSPEKPQPFPEPKSEDMTVSDHLPELAPAAVEVKEEATPPTLPAVEEVAFRPSISLDTILNQELHSLTSDIKSLMQTHHISYTSHLPPRLPPRHSWHPTSCFSNFVVSYVSPVPIQGHVKTLCEKMDKLIPAPPAPSRVPSPPPPVTSHFTTPPPAPIQTSKTKAEPCLSKSTTPPQSGKVGAVKETTTASSKVKTEAVSTELPAEVYSPSRVTANSPESNSQTAGAASGSGSGLLAGSLIGQLKPEVFSSLVEIFKDVTKNTVKFYIYSGDEGDENEVCKEIKEYLKSLGNSECSPQTFLENSGSLDKLLIIIRNEDIAAHVHKIPALVSLKKLPSVSFAGVDTLDDVKNHTYNELFVSGGFMVSDEFVLNPDLITQDRLQGLLKFLEEQSTPEHPWQWKVHCKSQKKLKELGRLNTNAMGLLNLLTAYQKKHLVEFLPYHECDTASRQAPDLDCLIKLQAQNTQQRHLIFLTERPFEMFLQYSRNGIVIASIDDIMSGFHSLIGSINQNDLPTPPSTVVNDECVEEEDMSLDSDDGEPPTISDSADKNQEVGKEKPPQPPPPALEEFRPPLPDQQTTSETTPTLSDYSALKTAISQFKASNQIGLSSSDAGSLSPGGFPVNPHQSFLCPSASWSSYTGSSSYAASPAYPASPCSSTQEQEFRPPVTAAAVATVSTPPVMATPGPLANLASLPLEVKPPPPPHLMMLGHTYGSDTGGAGATGSSPLTTSLPYTDQSDTAQPGYTAGIGKNASGTPAQHERTPSGTEEKSWGTTGTSTCEMVTPGLVDPSGLPKTAENLGGSTAASHGSRTQMNCADSLVPSVGIPNMATRGGAVVRPKMPPHPMCGVGFGSIGGVPGQMDHGPMRGAMGPGFLGGYRGRGPPPVGLWPRPGRGHDRGGGSGGGPCSWGYPGRGGAQAYYSNYTYSHNYAPQ</sequence>
<feature type="compositionally biased region" description="Basic and acidic residues" evidence="2">
    <location>
        <begin position="1700"/>
        <end position="1712"/>
    </location>
</feature>
<dbReference type="InParanoid" id="A0A6P7N2L1"/>
<dbReference type="Pfam" id="PF23314">
    <property type="entry name" value="TASOR_alpha-beta"/>
    <property type="match status" value="1"/>
</dbReference>
<name>A0A6P7N2L1_BETSP</name>
<dbReference type="InterPro" id="IPR056242">
    <property type="entry name" value="PIN_TASOR"/>
</dbReference>
<protein>
    <submittedName>
        <fullName evidence="7">Protein TASOR isoform X1</fullName>
    </submittedName>
</protein>
<feature type="region of interest" description="Disordered" evidence="2">
    <location>
        <begin position="611"/>
        <end position="705"/>
    </location>
</feature>
<feature type="compositionally biased region" description="Basic and acidic residues" evidence="2">
    <location>
        <begin position="755"/>
        <end position="764"/>
    </location>
</feature>
<feature type="compositionally biased region" description="Basic and acidic residues" evidence="2">
    <location>
        <begin position="650"/>
        <end position="682"/>
    </location>
</feature>
<dbReference type="PANTHER" id="PTHR16207:SF1">
    <property type="entry name" value="PROTEIN TASOR"/>
    <property type="match status" value="1"/>
</dbReference>
<feature type="compositionally biased region" description="Pro residues" evidence="2">
    <location>
        <begin position="613"/>
        <end position="633"/>
    </location>
</feature>
<dbReference type="RefSeq" id="XP_029012485.1">
    <property type="nucleotide sequence ID" value="XM_029156652.2"/>
</dbReference>
<feature type="compositionally biased region" description="Polar residues" evidence="2">
    <location>
        <begin position="1153"/>
        <end position="1166"/>
    </location>
</feature>
<dbReference type="CTD" id="566775"/>
<feature type="region of interest" description="Disordered" evidence="2">
    <location>
        <begin position="1075"/>
        <end position="1171"/>
    </location>
</feature>
<feature type="compositionally biased region" description="Basic and acidic residues" evidence="2">
    <location>
        <begin position="9"/>
        <end position="30"/>
    </location>
</feature>
<dbReference type="GeneID" id="114858925"/>
<feature type="compositionally biased region" description="Basic and acidic residues" evidence="2">
    <location>
        <begin position="53"/>
        <end position="65"/>
    </location>
</feature>
<dbReference type="GO" id="GO:0000792">
    <property type="term" value="C:heterochromatin"/>
    <property type="evidence" value="ECO:0007669"/>
    <property type="project" value="TreeGrafter"/>
</dbReference>
<feature type="compositionally biased region" description="Basic and acidic residues" evidence="2">
    <location>
        <begin position="1488"/>
        <end position="1500"/>
    </location>
</feature>
<dbReference type="GO" id="GO:0005654">
    <property type="term" value="C:nucleoplasm"/>
    <property type="evidence" value="ECO:0007669"/>
    <property type="project" value="TreeGrafter"/>
</dbReference>
<dbReference type="GO" id="GO:0097355">
    <property type="term" value="P:protein localization to heterochromatin"/>
    <property type="evidence" value="ECO:0007669"/>
    <property type="project" value="TreeGrafter"/>
</dbReference>
<feature type="region of interest" description="Disordered" evidence="2">
    <location>
        <begin position="738"/>
        <end position="791"/>
    </location>
</feature>
<feature type="domain" description="TASOR pseudo-PARP" evidence="3">
    <location>
        <begin position="157"/>
        <end position="301"/>
    </location>
</feature>
<evidence type="ECO:0000313" key="7">
    <source>
        <dbReference type="RefSeq" id="XP_029012485.1"/>
    </source>
</evidence>
<feature type="region of interest" description="Disordered" evidence="2">
    <location>
        <begin position="1469"/>
        <end position="1529"/>
    </location>
</feature>
<evidence type="ECO:0000313" key="6">
    <source>
        <dbReference type="Proteomes" id="UP000515150"/>
    </source>
</evidence>
<evidence type="ECO:0000256" key="2">
    <source>
        <dbReference type="SAM" id="MobiDB-lite"/>
    </source>
</evidence>
<feature type="domain" description="TASOR alpha/beta" evidence="4">
    <location>
        <begin position="1203"/>
        <end position="1300"/>
    </location>
</feature>
<organism evidence="6 7">
    <name type="scientific">Betta splendens</name>
    <name type="common">Siamese fighting fish</name>
    <dbReference type="NCBI Taxonomy" id="158456"/>
    <lineage>
        <taxon>Eukaryota</taxon>
        <taxon>Metazoa</taxon>
        <taxon>Chordata</taxon>
        <taxon>Craniata</taxon>
        <taxon>Vertebrata</taxon>
        <taxon>Euteleostomi</taxon>
        <taxon>Actinopterygii</taxon>
        <taxon>Neopterygii</taxon>
        <taxon>Teleostei</taxon>
        <taxon>Neoteleostei</taxon>
        <taxon>Acanthomorphata</taxon>
        <taxon>Anabantaria</taxon>
        <taxon>Anabantiformes</taxon>
        <taxon>Anabantoidei</taxon>
        <taxon>Osphronemidae</taxon>
        <taxon>Betta</taxon>
    </lineage>
</organism>
<dbReference type="KEGG" id="bspl:114858925"/>
<reference evidence="7" key="1">
    <citation type="submission" date="2025-08" db="UniProtKB">
        <authorList>
            <consortium name="RefSeq"/>
        </authorList>
    </citation>
    <scope>IDENTIFICATION</scope>
</reference>
<comment type="similarity">
    <text evidence="1">Belongs to the TASOR family.</text>
</comment>
<feature type="region of interest" description="Disordered" evidence="2">
    <location>
        <begin position="1"/>
        <end position="94"/>
    </location>
</feature>
<feature type="compositionally biased region" description="Polar residues" evidence="2">
    <location>
        <begin position="874"/>
        <end position="883"/>
    </location>
</feature>
<feature type="compositionally biased region" description="Acidic residues" evidence="2">
    <location>
        <begin position="1469"/>
        <end position="1481"/>
    </location>
</feature>
<feature type="compositionally biased region" description="Low complexity" evidence="2">
    <location>
        <begin position="1664"/>
        <end position="1677"/>
    </location>
</feature>
<accession>A0A6P7N2L1</accession>
<dbReference type="Proteomes" id="UP000515150">
    <property type="component" value="Chromosome 7"/>
</dbReference>